<keyword evidence="2" id="KW-1185">Reference proteome</keyword>
<evidence type="ECO:0000313" key="2">
    <source>
        <dbReference type="Proteomes" id="UP001328107"/>
    </source>
</evidence>
<protein>
    <submittedName>
        <fullName evidence="1">Uncharacterized protein</fullName>
    </submittedName>
</protein>
<feature type="non-terminal residue" evidence="1">
    <location>
        <position position="1"/>
    </location>
</feature>
<evidence type="ECO:0000313" key="1">
    <source>
        <dbReference type="EMBL" id="GMR32401.1"/>
    </source>
</evidence>
<dbReference type="EMBL" id="BTRK01000001">
    <property type="protein sequence ID" value="GMR32401.1"/>
    <property type="molecule type" value="Genomic_DNA"/>
</dbReference>
<accession>A0AAN4Z216</accession>
<reference evidence="2" key="1">
    <citation type="submission" date="2022-10" db="EMBL/GenBank/DDBJ databases">
        <title>Genome assembly of Pristionchus species.</title>
        <authorList>
            <person name="Yoshida K."/>
            <person name="Sommer R.J."/>
        </authorList>
    </citation>
    <scope>NUCLEOTIDE SEQUENCE [LARGE SCALE GENOMIC DNA]</scope>
    <source>
        <strain evidence="2">RS5460</strain>
    </source>
</reference>
<dbReference type="Proteomes" id="UP001328107">
    <property type="component" value="Unassembled WGS sequence"/>
</dbReference>
<organism evidence="1 2">
    <name type="scientific">Pristionchus mayeri</name>
    <dbReference type="NCBI Taxonomy" id="1317129"/>
    <lineage>
        <taxon>Eukaryota</taxon>
        <taxon>Metazoa</taxon>
        <taxon>Ecdysozoa</taxon>
        <taxon>Nematoda</taxon>
        <taxon>Chromadorea</taxon>
        <taxon>Rhabditida</taxon>
        <taxon>Rhabditina</taxon>
        <taxon>Diplogasteromorpha</taxon>
        <taxon>Diplogasteroidea</taxon>
        <taxon>Neodiplogasteridae</taxon>
        <taxon>Pristionchus</taxon>
    </lineage>
</organism>
<sequence>SSFFSSFFTSSTGSFFCPPVVPPDITPVAVVSRDPPLCNPSALFRSSIFLRTSWTFLEFPAISACSCLSEEVTLDSRASVFLLLWQRRTRKKIMTGTRARERPNRIEYTSIGRLPRSCAILAFAFSAIWEGWGRKGSTSLSHPVVLH</sequence>
<name>A0AAN4Z216_9BILA</name>
<dbReference type="AlphaFoldDB" id="A0AAN4Z216"/>
<gene>
    <name evidence="1" type="ORF">PMAYCL1PPCAC_02597</name>
</gene>
<proteinExistence type="predicted"/>
<comment type="caution">
    <text evidence="1">The sequence shown here is derived from an EMBL/GenBank/DDBJ whole genome shotgun (WGS) entry which is preliminary data.</text>
</comment>